<proteinExistence type="predicted"/>
<sequence length="331" mass="35056">MFSMYLVALIIVFSGHAWVTKQNAYCESVCSRSLDCAAAIHGTYCNYWAEIPTCYGLYSLDNDICYSSASDCLDYQPVSCAVGDIPARFSINGSAPVAATCPFTMLCPEGDLTSSCMMNTTDSDHCSCSGLNVTCGLHQNTSAPCMGMVGVTNGTNRVNETLCDGISNYTDCMVTCEPIGFSVSNVTEYHCNCTVVDGHYSTSNSTTLLPSGGSILTTTATPPSSGTLPFGQYCGLLGDELPLIFDFTTNSIDILGGDVFALTGIEFFGLDPNSPAGNTLDINLSDPQFTDLIGSGGAFDRQIFSLSYYSSTNTIGGFFTARPVELTPSNC</sequence>
<dbReference type="RefSeq" id="XP_002773849.1">
    <property type="nucleotide sequence ID" value="XM_002773803.1"/>
</dbReference>
<feature type="chain" id="PRO_5002952377" evidence="1">
    <location>
        <begin position="18"/>
        <end position="331"/>
    </location>
</feature>
<organism evidence="3">
    <name type="scientific">Perkinsus marinus (strain ATCC 50983 / TXsc)</name>
    <dbReference type="NCBI Taxonomy" id="423536"/>
    <lineage>
        <taxon>Eukaryota</taxon>
        <taxon>Sar</taxon>
        <taxon>Alveolata</taxon>
        <taxon>Perkinsozoa</taxon>
        <taxon>Perkinsea</taxon>
        <taxon>Perkinsida</taxon>
        <taxon>Perkinsidae</taxon>
        <taxon>Perkinsus</taxon>
    </lineage>
</organism>
<evidence type="ECO:0000256" key="1">
    <source>
        <dbReference type="SAM" id="SignalP"/>
    </source>
</evidence>
<dbReference type="OrthoDB" id="10471632at2759"/>
<keyword evidence="3" id="KW-1185">Reference proteome</keyword>
<dbReference type="AlphaFoldDB" id="C5LCI2"/>
<protein>
    <submittedName>
        <fullName evidence="2">Uncharacterized protein</fullName>
    </submittedName>
</protein>
<evidence type="ECO:0000313" key="3">
    <source>
        <dbReference type="Proteomes" id="UP000007800"/>
    </source>
</evidence>
<dbReference type="Proteomes" id="UP000007800">
    <property type="component" value="Unassembled WGS sequence"/>
</dbReference>
<name>C5LCI2_PERM5</name>
<keyword evidence="1" id="KW-0732">Signal</keyword>
<gene>
    <name evidence="2" type="ORF">Pmar_PMAR011709</name>
</gene>
<dbReference type="InParanoid" id="C5LCI2"/>
<dbReference type="EMBL" id="GG680918">
    <property type="protein sequence ID" value="EER05665.1"/>
    <property type="molecule type" value="Genomic_DNA"/>
</dbReference>
<reference evidence="2 3" key="1">
    <citation type="submission" date="2008-07" db="EMBL/GenBank/DDBJ databases">
        <authorList>
            <person name="El-Sayed N."/>
            <person name="Caler E."/>
            <person name="Inman J."/>
            <person name="Amedeo P."/>
            <person name="Hass B."/>
            <person name="Wortman J."/>
        </authorList>
    </citation>
    <scope>NUCLEOTIDE SEQUENCE [LARGE SCALE GENOMIC DNA]</scope>
    <source>
        <strain evidence="3">ATCC 50983 / TXsc</strain>
    </source>
</reference>
<dbReference type="OMA" id="TEYHCNC"/>
<accession>C5LCI2</accession>
<dbReference type="GeneID" id="9042640"/>
<feature type="signal peptide" evidence="1">
    <location>
        <begin position="1"/>
        <end position="17"/>
    </location>
</feature>
<evidence type="ECO:0000313" key="2">
    <source>
        <dbReference type="EMBL" id="EER05665.1"/>
    </source>
</evidence>